<keyword evidence="1" id="KW-0732">Signal</keyword>
<proteinExistence type="predicted"/>
<evidence type="ECO:0000256" key="1">
    <source>
        <dbReference type="SAM" id="SignalP"/>
    </source>
</evidence>
<evidence type="ECO:0008006" key="4">
    <source>
        <dbReference type="Google" id="ProtNLM"/>
    </source>
</evidence>
<keyword evidence="3" id="KW-1185">Reference proteome</keyword>
<dbReference type="Proteomes" id="UP001597427">
    <property type="component" value="Unassembled WGS sequence"/>
</dbReference>
<gene>
    <name evidence="2" type="ORF">ACFSR0_03100</name>
</gene>
<sequence length="112" mass="12326">MKTSTKLTIGVSVVAVAGVVTAAVVSDKVLTKVRYASNRWKVKKFVSDKFDGNETLLGVVDNLSDRDIDNVMTVVKKVKKGKKQVSVYGNNVKETTENVKEKLQDFVSSVFE</sequence>
<feature type="signal peptide" evidence="1">
    <location>
        <begin position="1"/>
        <end position="22"/>
    </location>
</feature>
<protein>
    <recommendedName>
        <fullName evidence="4">YtxH domain-containing protein</fullName>
    </recommendedName>
</protein>
<accession>A0ABW5TGK0</accession>
<feature type="chain" id="PRO_5046715888" description="YtxH domain-containing protein" evidence="1">
    <location>
        <begin position="23"/>
        <end position="112"/>
    </location>
</feature>
<dbReference type="RefSeq" id="WP_379979812.1">
    <property type="nucleotide sequence ID" value="NZ_JBHUMO010000016.1"/>
</dbReference>
<reference evidence="3" key="1">
    <citation type="journal article" date="2019" name="Int. J. Syst. Evol. Microbiol.">
        <title>The Global Catalogue of Microorganisms (GCM) 10K type strain sequencing project: providing services to taxonomists for standard genome sequencing and annotation.</title>
        <authorList>
            <consortium name="The Broad Institute Genomics Platform"/>
            <consortium name="The Broad Institute Genome Sequencing Center for Infectious Disease"/>
            <person name="Wu L."/>
            <person name="Ma J."/>
        </authorList>
    </citation>
    <scope>NUCLEOTIDE SEQUENCE [LARGE SCALE GENOMIC DNA]</scope>
    <source>
        <strain evidence="3">TISTR 932</strain>
    </source>
</reference>
<dbReference type="EMBL" id="JBHUMO010000016">
    <property type="protein sequence ID" value="MFD2728426.1"/>
    <property type="molecule type" value="Genomic_DNA"/>
</dbReference>
<comment type="caution">
    <text evidence="2">The sequence shown here is derived from an EMBL/GenBank/DDBJ whole genome shotgun (WGS) entry which is preliminary data.</text>
</comment>
<name>A0ABW5TGK0_9ENTE</name>
<organism evidence="2 3">
    <name type="scientific">Enterococcus camelliae</name>
    <dbReference type="NCBI Taxonomy" id="453959"/>
    <lineage>
        <taxon>Bacteria</taxon>
        <taxon>Bacillati</taxon>
        <taxon>Bacillota</taxon>
        <taxon>Bacilli</taxon>
        <taxon>Lactobacillales</taxon>
        <taxon>Enterococcaceae</taxon>
        <taxon>Enterococcus</taxon>
    </lineage>
</organism>
<evidence type="ECO:0000313" key="2">
    <source>
        <dbReference type="EMBL" id="MFD2728426.1"/>
    </source>
</evidence>
<evidence type="ECO:0000313" key="3">
    <source>
        <dbReference type="Proteomes" id="UP001597427"/>
    </source>
</evidence>